<dbReference type="Pfam" id="PF07514">
    <property type="entry name" value="TraI_2"/>
    <property type="match status" value="1"/>
</dbReference>
<proteinExistence type="predicted"/>
<evidence type="ECO:0000313" key="3">
    <source>
        <dbReference type="EMBL" id="SPZ00104.1"/>
    </source>
</evidence>
<feature type="region of interest" description="Disordered" evidence="1">
    <location>
        <begin position="579"/>
        <end position="623"/>
    </location>
</feature>
<dbReference type="Gene3D" id="1.10.3210.40">
    <property type="match status" value="1"/>
</dbReference>
<feature type="compositionally biased region" description="Acidic residues" evidence="1">
    <location>
        <begin position="796"/>
        <end position="807"/>
    </location>
</feature>
<feature type="compositionally biased region" description="Polar residues" evidence="1">
    <location>
        <begin position="486"/>
        <end position="499"/>
    </location>
</feature>
<evidence type="ECO:0000313" key="5">
    <source>
        <dbReference type="Proteomes" id="UP000250443"/>
    </source>
</evidence>
<dbReference type="InterPro" id="IPR003607">
    <property type="entry name" value="HD/PDEase_dom"/>
</dbReference>
<accession>A0A2X2BYC8</accession>
<reference evidence="3 5" key="1">
    <citation type="submission" date="2018-06" db="EMBL/GenBank/DDBJ databases">
        <authorList>
            <consortium name="Pathogen Informatics"/>
            <person name="Doyle S."/>
        </authorList>
    </citation>
    <scope>NUCLEOTIDE SEQUENCE [LARGE SCALE GENOMIC DNA]</scope>
    <source>
        <strain evidence="3 5">NCTC11842</strain>
    </source>
</reference>
<dbReference type="NCBIfam" id="NF041494">
    <property type="entry name" value="MobH"/>
    <property type="match status" value="1"/>
</dbReference>
<dbReference type="SMART" id="SM00471">
    <property type="entry name" value="HDc"/>
    <property type="match status" value="1"/>
</dbReference>
<protein>
    <submittedName>
        <fullName evidence="3">Conjugative relaxase</fullName>
    </submittedName>
</protein>
<evidence type="ECO:0000256" key="1">
    <source>
        <dbReference type="SAM" id="MobiDB-lite"/>
    </source>
</evidence>
<organism evidence="3 5">
    <name type="scientific">Pseudomonas luteola</name>
    <dbReference type="NCBI Taxonomy" id="47886"/>
    <lineage>
        <taxon>Bacteria</taxon>
        <taxon>Pseudomonadati</taxon>
        <taxon>Pseudomonadota</taxon>
        <taxon>Gammaproteobacteria</taxon>
        <taxon>Pseudomonadales</taxon>
        <taxon>Pseudomonadaceae</taxon>
        <taxon>Pseudomonas</taxon>
    </lineage>
</organism>
<evidence type="ECO:0000313" key="4">
    <source>
        <dbReference type="EMBL" id="SPZ00312.1"/>
    </source>
</evidence>
<dbReference type="EMBL" id="UAUF01000002">
    <property type="protein sequence ID" value="SPZ00104.1"/>
    <property type="molecule type" value="Genomic_DNA"/>
</dbReference>
<sequence>MFSFLRGLLGRQKKNPADGSSAPLYFVENIYLPDFEADPGTRYPPFPEGCEIIEPRRLLAGHRTQIARLKQSLGLSEHEFRAIIDPVLVRYAEFVHLLPASQHHHHKGRGGLLRHGLEVAFHAARMSGAVIYDADATPRERRNREKVWRVATALAGLLHDVGKPVCDMKITSDTGLLWNFALYEHGYRLVPWARDNKIQRYFVSWREDRTHNRHAFHGPGIARLLIPKQTRAFLTPDNTMEMLDQIDEAIGGYAVQSKIAHVVLKADQASVTLDLKLNGGGDGSQAFMPSVERYLVEGTRRMIKSGRWKINEPGAIVYVFKEGLFINWKAASRDVLTRLSDDGIQAIPKEPAVQADMLIHCGVAVPREVAGGPGEPVTTYRYWAIKPVFKDVTGPTLQGELALLKIQEADLFFPMGLPAAIEGVIGNVPEREKIPAKTPSIITPAATLDKETDSTNAATELIPENTDKDAPKRRKKGKANAAEENGQGTEADTGNTATSPLATTEFDALLEHVTQGPRITGQPVKAMTEEEGSPEPAAVSESPIGMDIGADFFGMAIGSTEEGPPLDAYEEDMAVLQAQEHRSDEKPVIHLLEPESSRRKKRAGKKSRNEDPGRGSGLEGESLPLMPDLLSFADEELAPIAPAVHADDACFEVMDMPFAVSEDHPHIVFKANERIASEPEITLGRQSAGHQALVSPARPKGKQRRTRAEEKQHNDARLPASIDDFKPFEVKAPDLHLERYVEANKLADLRPGATPEPVCVTLERVQSIPPKYLHTVAAVTKAGTVGLSAAPSQEEVPAENESADERDAEAETIDLDVKFVKGATPQQCLEQLAQMIRQGYGRWIPGTIHRSKRGYSLGVECLDLINNDCPEVKRRDLERLLRSSRAIKALGLKKEGDQIIFVDSQEGF</sequence>
<feature type="domain" description="HD/PDEase" evidence="2">
    <location>
        <begin position="108"/>
        <end position="281"/>
    </location>
</feature>
<feature type="region of interest" description="Disordered" evidence="1">
    <location>
        <begin position="684"/>
        <end position="715"/>
    </location>
</feature>
<name>A0A2X2BYC8_PSELU</name>
<dbReference type="EMBL" id="UAUF01000002">
    <property type="protein sequence ID" value="SPZ00312.1"/>
    <property type="molecule type" value="Genomic_DNA"/>
</dbReference>
<dbReference type="RefSeq" id="WP_073450554.1">
    <property type="nucleotide sequence ID" value="NZ_FQYS01000013.1"/>
</dbReference>
<feature type="region of interest" description="Disordered" evidence="1">
    <location>
        <begin position="516"/>
        <end position="544"/>
    </location>
</feature>
<dbReference type="InterPro" id="IPR011119">
    <property type="entry name" value="Unchr_helicase_relaxase_TraI"/>
</dbReference>
<dbReference type="Proteomes" id="UP000250443">
    <property type="component" value="Unassembled WGS sequence"/>
</dbReference>
<evidence type="ECO:0000259" key="2">
    <source>
        <dbReference type="SMART" id="SM00471"/>
    </source>
</evidence>
<feature type="compositionally biased region" description="Basic and acidic residues" evidence="1">
    <location>
        <begin position="706"/>
        <end position="715"/>
    </location>
</feature>
<gene>
    <name evidence="3" type="primary">traI_1</name>
    <name evidence="4" type="synonym">traI_2</name>
    <name evidence="3" type="ORF">NCTC11842_00249</name>
    <name evidence="4" type="ORF">NCTC11842_00461</name>
</gene>
<feature type="region of interest" description="Disordered" evidence="1">
    <location>
        <begin position="437"/>
        <end position="499"/>
    </location>
</feature>
<feature type="region of interest" description="Disordered" evidence="1">
    <location>
        <begin position="788"/>
        <end position="807"/>
    </location>
</feature>
<dbReference type="AlphaFoldDB" id="A0A2X2BYC8"/>
<feature type="compositionally biased region" description="Basic and acidic residues" evidence="1">
    <location>
        <begin position="579"/>
        <end position="597"/>
    </location>
</feature>